<dbReference type="PANTHER" id="PTHR11228:SF27">
    <property type="entry name" value="GLYCYL-RADICAL ENZYME ACTIVATING ENZYME MJ1227-RELATED"/>
    <property type="match status" value="1"/>
</dbReference>
<feature type="domain" description="Radical SAM core" evidence="5">
    <location>
        <begin position="30"/>
        <end position="247"/>
    </location>
</feature>
<dbReference type="GO" id="GO:0051536">
    <property type="term" value="F:iron-sulfur cluster binding"/>
    <property type="evidence" value="ECO:0007669"/>
    <property type="project" value="UniProtKB-KW"/>
</dbReference>
<dbReference type="SFLD" id="SFLDS00029">
    <property type="entry name" value="Radical_SAM"/>
    <property type="match status" value="1"/>
</dbReference>
<dbReference type="CDD" id="cd01335">
    <property type="entry name" value="Radical_SAM"/>
    <property type="match status" value="1"/>
</dbReference>
<keyword evidence="4" id="KW-0411">Iron-sulfur</keyword>
<evidence type="ECO:0000256" key="4">
    <source>
        <dbReference type="ARBA" id="ARBA00023014"/>
    </source>
</evidence>
<dbReference type="SMART" id="SM00729">
    <property type="entry name" value="Elp3"/>
    <property type="match status" value="1"/>
</dbReference>
<reference evidence="6" key="1">
    <citation type="journal article" date="2014" name="Front. Microbiol.">
        <title>High frequency of phylogenetically diverse reductive dehalogenase-homologous genes in deep subseafloor sedimentary metagenomes.</title>
        <authorList>
            <person name="Kawai M."/>
            <person name="Futagami T."/>
            <person name="Toyoda A."/>
            <person name="Takaki Y."/>
            <person name="Nishi S."/>
            <person name="Hori S."/>
            <person name="Arai W."/>
            <person name="Tsubouchi T."/>
            <person name="Morono Y."/>
            <person name="Uchiyama I."/>
            <person name="Ito T."/>
            <person name="Fujiyama A."/>
            <person name="Inagaki F."/>
            <person name="Takami H."/>
        </authorList>
    </citation>
    <scope>NUCLEOTIDE SEQUENCE</scope>
    <source>
        <strain evidence="6">Expedition CK06-06</strain>
    </source>
</reference>
<accession>X1PWM0</accession>
<evidence type="ECO:0000256" key="1">
    <source>
        <dbReference type="ARBA" id="ARBA00022691"/>
    </source>
</evidence>
<dbReference type="SFLD" id="SFLDG01067">
    <property type="entry name" value="SPASM/twitch_domain_containing"/>
    <property type="match status" value="1"/>
</dbReference>
<dbReference type="GO" id="GO:0046872">
    <property type="term" value="F:metal ion binding"/>
    <property type="evidence" value="ECO:0007669"/>
    <property type="project" value="UniProtKB-KW"/>
</dbReference>
<dbReference type="InterPro" id="IPR007197">
    <property type="entry name" value="rSAM"/>
</dbReference>
<keyword evidence="2" id="KW-0479">Metal-binding</keyword>
<dbReference type="Gene3D" id="3.20.20.70">
    <property type="entry name" value="Aldolase class I"/>
    <property type="match status" value="1"/>
</dbReference>
<keyword evidence="3" id="KW-0408">Iron</keyword>
<dbReference type="GO" id="GO:0003824">
    <property type="term" value="F:catalytic activity"/>
    <property type="evidence" value="ECO:0007669"/>
    <property type="project" value="InterPro"/>
</dbReference>
<evidence type="ECO:0000313" key="6">
    <source>
        <dbReference type="EMBL" id="GAI60672.1"/>
    </source>
</evidence>
<dbReference type="Pfam" id="PF04055">
    <property type="entry name" value="Radical_SAM"/>
    <property type="match status" value="1"/>
</dbReference>
<dbReference type="InterPro" id="IPR013785">
    <property type="entry name" value="Aldolase_TIM"/>
</dbReference>
<dbReference type="AlphaFoldDB" id="X1PWM0"/>
<gene>
    <name evidence="6" type="ORF">S12H4_10017</name>
</gene>
<keyword evidence="1" id="KW-0949">S-adenosyl-L-methionine</keyword>
<protein>
    <recommendedName>
        <fullName evidence="5">Radical SAM core domain-containing protein</fullName>
    </recommendedName>
</protein>
<organism evidence="6">
    <name type="scientific">marine sediment metagenome</name>
    <dbReference type="NCBI Taxonomy" id="412755"/>
    <lineage>
        <taxon>unclassified sequences</taxon>
        <taxon>metagenomes</taxon>
        <taxon>ecological metagenomes</taxon>
    </lineage>
</organism>
<comment type="caution">
    <text evidence="6">The sequence shown here is derived from an EMBL/GenBank/DDBJ whole genome shotgun (WGS) entry which is preliminary data.</text>
</comment>
<dbReference type="SUPFAM" id="SSF102114">
    <property type="entry name" value="Radical SAM enzymes"/>
    <property type="match status" value="1"/>
</dbReference>
<dbReference type="InterPro" id="IPR058240">
    <property type="entry name" value="rSAM_sf"/>
</dbReference>
<evidence type="ECO:0000256" key="3">
    <source>
        <dbReference type="ARBA" id="ARBA00023004"/>
    </source>
</evidence>
<dbReference type="PROSITE" id="PS51918">
    <property type="entry name" value="RADICAL_SAM"/>
    <property type="match status" value="1"/>
</dbReference>
<name>X1PWM0_9ZZZZ</name>
<proteinExistence type="predicted"/>
<sequence length="281" mass="31259">MAGVVDEFRIDSHKLAYHPERVSQWLNGNSVYPIYAEVALAGGCQHRCIFCAFDYIGYKKVFQSSESLLNALKQAAFGGLKAVMFAGEGEPLLHPGIKNIVWWTYDLGLNIAITTNASLLTPELSRLLLPHLSWLRASINAGTPETYAKVHRVAPSEFEKVISNLAAAAEIDGSCIIGAQIVVLPENRHEVETLAQRLADIGLGYLIVKPYSQHPKSVVRRETEPLPEVRIDGIKVIMRHRAEENLQSDKTYQHCLGLPFWSYIDAQGNVWGCSCFLGDKR</sequence>
<evidence type="ECO:0000256" key="2">
    <source>
        <dbReference type="ARBA" id="ARBA00022723"/>
    </source>
</evidence>
<dbReference type="InterPro" id="IPR050377">
    <property type="entry name" value="Radical_SAM_PqqE_MftC-like"/>
</dbReference>
<dbReference type="InterPro" id="IPR006638">
    <property type="entry name" value="Elp3/MiaA/NifB-like_rSAM"/>
</dbReference>
<dbReference type="PANTHER" id="PTHR11228">
    <property type="entry name" value="RADICAL SAM DOMAIN PROTEIN"/>
    <property type="match status" value="1"/>
</dbReference>
<evidence type="ECO:0000259" key="5">
    <source>
        <dbReference type="PROSITE" id="PS51918"/>
    </source>
</evidence>
<dbReference type="EMBL" id="BARW01004191">
    <property type="protein sequence ID" value="GAI60672.1"/>
    <property type="molecule type" value="Genomic_DNA"/>
</dbReference>
<feature type="non-terminal residue" evidence="6">
    <location>
        <position position="281"/>
    </location>
</feature>